<feature type="compositionally biased region" description="Basic and acidic residues" evidence="5">
    <location>
        <begin position="906"/>
        <end position="915"/>
    </location>
</feature>
<feature type="region of interest" description="Disordered" evidence="5">
    <location>
        <begin position="388"/>
        <end position="520"/>
    </location>
</feature>
<feature type="compositionally biased region" description="Basic and acidic residues" evidence="5">
    <location>
        <begin position="714"/>
        <end position="739"/>
    </location>
</feature>
<dbReference type="EMBL" id="JAPQKS010000003">
    <property type="protein sequence ID" value="KAJ5238961.1"/>
    <property type="molecule type" value="Genomic_DNA"/>
</dbReference>
<evidence type="ECO:0000313" key="9">
    <source>
        <dbReference type="EMBL" id="KAJ5238961.1"/>
    </source>
</evidence>
<dbReference type="InterPro" id="IPR025256">
    <property type="entry name" value="TM7S3/TM198-like_dom"/>
</dbReference>
<evidence type="ECO:0000259" key="8">
    <source>
        <dbReference type="Pfam" id="PF13886"/>
    </source>
</evidence>
<dbReference type="Proteomes" id="UP001150941">
    <property type="component" value="Unassembled WGS sequence"/>
</dbReference>
<dbReference type="GO" id="GO:0016020">
    <property type="term" value="C:membrane"/>
    <property type="evidence" value="ECO:0007669"/>
    <property type="project" value="UniProtKB-SubCell"/>
</dbReference>
<feature type="compositionally biased region" description="Low complexity" evidence="5">
    <location>
        <begin position="965"/>
        <end position="974"/>
    </location>
</feature>
<evidence type="ECO:0000256" key="5">
    <source>
        <dbReference type="SAM" id="MobiDB-lite"/>
    </source>
</evidence>
<feature type="compositionally biased region" description="Basic and acidic residues" evidence="5">
    <location>
        <begin position="828"/>
        <end position="840"/>
    </location>
</feature>
<keyword evidence="7" id="KW-0732">Signal</keyword>
<feature type="transmembrane region" description="Helical" evidence="6">
    <location>
        <begin position="154"/>
        <end position="175"/>
    </location>
</feature>
<feature type="compositionally biased region" description="Polar residues" evidence="5">
    <location>
        <begin position="433"/>
        <end position="443"/>
    </location>
</feature>
<dbReference type="Pfam" id="PF13886">
    <property type="entry name" value="TM7S3_TM198"/>
    <property type="match status" value="1"/>
</dbReference>
<evidence type="ECO:0000256" key="1">
    <source>
        <dbReference type="ARBA" id="ARBA00004141"/>
    </source>
</evidence>
<feature type="compositionally biased region" description="Low complexity" evidence="5">
    <location>
        <begin position="44"/>
        <end position="89"/>
    </location>
</feature>
<proteinExistence type="predicted"/>
<keyword evidence="4 6" id="KW-0472">Membrane</keyword>
<feature type="region of interest" description="Disordered" evidence="5">
    <location>
        <begin position="770"/>
        <end position="919"/>
    </location>
</feature>
<dbReference type="AlphaFoldDB" id="A0A9W9P7F5"/>
<feature type="region of interest" description="Disordered" evidence="5">
    <location>
        <begin position="569"/>
        <end position="739"/>
    </location>
</feature>
<feature type="compositionally biased region" description="Basic and acidic residues" evidence="5">
    <location>
        <begin position="678"/>
        <end position="690"/>
    </location>
</feature>
<feature type="region of interest" description="Disordered" evidence="5">
    <location>
        <begin position="959"/>
        <end position="999"/>
    </location>
</feature>
<dbReference type="PANTHER" id="PTHR39469">
    <property type="entry name" value="CHROMOSOME 1, WHOLE GENOME SHOTGUN SEQUENCE"/>
    <property type="match status" value="1"/>
</dbReference>
<dbReference type="GeneID" id="83200180"/>
<keyword evidence="2 6" id="KW-0812">Transmembrane</keyword>
<organism evidence="9 10">
    <name type="scientific">Penicillium chermesinum</name>
    <dbReference type="NCBI Taxonomy" id="63820"/>
    <lineage>
        <taxon>Eukaryota</taxon>
        <taxon>Fungi</taxon>
        <taxon>Dikarya</taxon>
        <taxon>Ascomycota</taxon>
        <taxon>Pezizomycotina</taxon>
        <taxon>Eurotiomycetes</taxon>
        <taxon>Eurotiomycetidae</taxon>
        <taxon>Eurotiales</taxon>
        <taxon>Aspergillaceae</taxon>
        <taxon>Penicillium</taxon>
    </lineage>
</organism>
<evidence type="ECO:0000256" key="6">
    <source>
        <dbReference type="SAM" id="Phobius"/>
    </source>
</evidence>
<feature type="compositionally biased region" description="Acidic residues" evidence="5">
    <location>
        <begin position="788"/>
        <end position="798"/>
    </location>
</feature>
<feature type="compositionally biased region" description="Basic and acidic residues" evidence="5">
    <location>
        <begin position="638"/>
        <end position="662"/>
    </location>
</feature>
<accession>A0A9W9P7F5</accession>
<feature type="region of interest" description="Disordered" evidence="5">
    <location>
        <begin position="37"/>
        <end position="93"/>
    </location>
</feature>
<feature type="transmembrane region" description="Helical" evidence="6">
    <location>
        <begin position="213"/>
        <end position="232"/>
    </location>
</feature>
<reference evidence="9" key="2">
    <citation type="journal article" date="2023" name="IMA Fungus">
        <title>Comparative genomic study of the Penicillium genus elucidates a diverse pangenome and 15 lateral gene transfer events.</title>
        <authorList>
            <person name="Petersen C."/>
            <person name="Sorensen T."/>
            <person name="Nielsen M.R."/>
            <person name="Sondergaard T.E."/>
            <person name="Sorensen J.L."/>
            <person name="Fitzpatrick D.A."/>
            <person name="Frisvad J.C."/>
            <person name="Nielsen K.L."/>
        </authorList>
    </citation>
    <scope>NUCLEOTIDE SEQUENCE</scope>
    <source>
        <strain evidence="9">IBT 19713</strain>
    </source>
</reference>
<feature type="transmembrane region" description="Helical" evidence="6">
    <location>
        <begin position="322"/>
        <end position="340"/>
    </location>
</feature>
<keyword evidence="3 6" id="KW-1133">Transmembrane helix</keyword>
<feature type="domain" description="TM7S3/TM198-like" evidence="8">
    <location>
        <begin position="134"/>
        <end position="337"/>
    </location>
</feature>
<evidence type="ECO:0000256" key="4">
    <source>
        <dbReference type="ARBA" id="ARBA00023136"/>
    </source>
</evidence>
<feature type="chain" id="PRO_5040821611" description="TM7S3/TM198-like domain-containing protein" evidence="7">
    <location>
        <begin position="21"/>
        <end position="1082"/>
    </location>
</feature>
<feature type="signal peptide" evidence="7">
    <location>
        <begin position="1"/>
        <end position="20"/>
    </location>
</feature>
<gene>
    <name evidence="9" type="ORF">N7468_003580</name>
</gene>
<feature type="transmembrane region" description="Helical" evidence="6">
    <location>
        <begin position="187"/>
        <end position="206"/>
    </location>
</feature>
<evidence type="ECO:0000256" key="7">
    <source>
        <dbReference type="SAM" id="SignalP"/>
    </source>
</evidence>
<comment type="caution">
    <text evidence="9">The sequence shown here is derived from an EMBL/GenBank/DDBJ whole genome shotgun (WGS) entry which is preliminary data.</text>
</comment>
<dbReference type="PANTHER" id="PTHR39469:SF1">
    <property type="entry name" value="DUF4203 DOMAIN-CONTAINING PROTEIN"/>
    <property type="match status" value="1"/>
</dbReference>
<feature type="compositionally biased region" description="Polar residues" evidence="5">
    <location>
        <begin position="891"/>
        <end position="905"/>
    </location>
</feature>
<evidence type="ECO:0000256" key="2">
    <source>
        <dbReference type="ARBA" id="ARBA00022692"/>
    </source>
</evidence>
<sequence>MRWYLVFTFLFCLQWGQILAAPADLAHRDTNALEILGRREDTETTQTATDTAASKTPTATATNTDVKASTTTKQTSTATQTADPTTSAPLVQTSVPSVDGAGSFGGSSSNSTKSVYEGGLPIQPTITPAMGIAGIILILSGAALTFIGIRKPRIYIFLSTALLAALGVTVLIEYVQSPPVSNGVQGGYFVAIFFTGAVFGGLALVFKEITEGLCCLLGGFCIGMWLMTVKAGGLVTDHGAKVGFIIAFAVGFYCLSFSHYTRAYGSILCTSFAGATALILGIDCFSRAGLKEFWLYVWGLNDNLFPMNTNTYPITRNIRVESAIIIIITVFGVIAQLRLWKVIKERRSREEDVKREAQKQKEEAEAEVSRRVEEKNLRERADWENLYGNSADMKAPSMSETAVADDSRRGSGSGFASGPENGSAVELRELTSAEHSNGASDCGNTLEAVEEDAHECVSHGGEGKPRASGSQADHLEQEIQSENVQGKEKQPLSTKRRSEHGAIVGSEAGIQRPEHLSGRAFTKRKSYHSLDEKSSFYSEADELLIPPNPDDTSSVAGMVDDLPSIVSRTPSMELEDPHDLPEHEDVGSNARNDRDKVVEAETDLLDSKPNQHADAEISVAETGILDKDVENSADIIPTDEKVGDEISKRARLPDPVRVDEARTASQSQEQPEAPRISPVEESKVVSEEKAGPANTVADEAAVSGKSETAAQEEINIKTQDESSKANKAPEESVDPPRVKEKAKLDVSTVQNIPTQTSKIVNSFRTQEWAKHLADADAPDIEPLQYERDNEETSPEPEELATPVDIHGLLQTPLDAAPAPFVSSSNYESHGDDAVKSEQPRRTSRMSMRSPELIQPKRHSSHNGLTATPHPISRNVSSGSLPSPDRKDMTAVRNSISTPYLPVTTTQEKEQPDTHRWSGPAPLLAVRENMVRNRMSSTSLRAPDGAEDDMPLSQRRALLQRQTMRSPSSTSVHSTHSGERARPPQQTYTNQAGGRPAADMAAWRQSVRENLKNRDSIAAFTGSPISPSAERPRSQLWGSVQQMRDASNTQLGNQIAEGMQRGDMTDLHRKAMRRMQASANRKI</sequence>
<comment type="subcellular location">
    <subcellularLocation>
        <location evidence="1">Membrane</location>
        <topology evidence="1">Multi-pass membrane protein</topology>
    </subcellularLocation>
</comment>
<name>A0A9W9P7F5_9EURO</name>
<feature type="transmembrane region" description="Helical" evidence="6">
    <location>
        <begin position="267"/>
        <end position="290"/>
    </location>
</feature>
<evidence type="ECO:0000313" key="10">
    <source>
        <dbReference type="Proteomes" id="UP001150941"/>
    </source>
</evidence>
<feature type="compositionally biased region" description="Basic and acidic residues" evidence="5">
    <location>
        <begin position="575"/>
        <end position="615"/>
    </location>
</feature>
<dbReference type="RefSeq" id="XP_058331880.1">
    <property type="nucleotide sequence ID" value="XM_058472877.1"/>
</dbReference>
<feature type="transmembrane region" description="Helical" evidence="6">
    <location>
        <begin position="126"/>
        <end position="147"/>
    </location>
</feature>
<reference evidence="9" key="1">
    <citation type="submission" date="2022-11" db="EMBL/GenBank/DDBJ databases">
        <authorList>
            <person name="Petersen C."/>
        </authorList>
    </citation>
    <scope>NUCLEOTIDE SEQUENCE</scope>
    <source>
        <strain evidence="9">IBT 19713</strain>
    </source>
</reference>
<protein>
    <recommendedName>
        <fullName evidence="8">TM7S3/TM198-like domain-containing protein</fullName>
    </recommendedName>
</protein>
<feature type="compositionally biased region" description="Basic and acidic residues" evidence="5">
    <location>
        <begin position="454"/>
        <end position="465"/>
    </location>
</feature>
<dbReference type="OrthoDB" id="5377273at2759"/>
<keyword evidence="10" id="KW-1185">Reference proteome</keyword>
<feature type="region of interest" description="Disordered" evidence="5">
    <location>
        <begin position="351"/>
        <end position="372"/>
    </location>
</feature>
<evidence type="ECO:0000256" key="3">
    <source>
        <dbReference type="ARBA" id="ARBA00022989"/>
    </source>
</evidence>